<keyword evidence="4" id="KW-0274">FAD</keyword>
<keyword evidence="3" id="KW-0285">Flavoprotein</keyword>
<dbReference type="SUPFAM" id="SSF51905">
    <property type="entry name" value="FAD/NAD(P)-binding domain"/>
    <property type="match status" value="1"/>
</dbReference>
<evidence type="ECO:0000259" key="8">
    <source>
        <dbReference type="Pfam" id="PF01494"/>
    </source>
</evidence>
<evidence type="ECO:0000256" key="3">
    <source>
        <dbReference type="ARBA" id="ARBA00022630"/>
    </source>
</evidence>
<gene>
    <name evidence="9" type="ORF">LTR78_000767</name>
</gene>
<dbReference type="Proteomes" id="UP001274830">
    <property type="component" value="Unassembled WGS sequence"/>
</dbReference>
<reference evidence="9" key="1">
    <citation type="submission" date="2023-07" db="EMBL/GenBank/DDBJ databases">
        <title>Black Yeasts Isolated from many extreme environments.</title>
        <authorList>
            <person name="Coleine C."/>
            <person name="Stajich J.E."/>
            <person name="Selbmann L."/>
        </authorList>
    </citation>
    <scope>NUCLEOTIDE SEQUENCE</scope>
    <source>
        <strain evidence="9">CCFEE 5485</strain>
    </source>
</reference>
<dbReference type="AlphaFoldDB" id="A0AAE0WWN7"/>
<sequence length="455" mass="50415">MISKTQEPFRIAVVGGGIGGLFCTLAIHHHCTEAGVPVHIDVYEQASQYKEIGAGVGLGINAARLIHKLGIGERLNSFAGYRTGVWITFRRYDNSGEIVTIPVNDNETIRQAPCARSDLLDMLRSVVEERKAATLHTSKKCMKVDDLGQTVRLHFADSSVAEANLVIGCDGIHSALRNQFVVDKPIFSGQIAYRGVIPIASLPSWPFESYSVLWSAKHRHFLVFPIARNEQLNIVAFVTKPENEVADVKESWTSVCDRKDVYADFAGFDKPVQEIIDLMPEQPSKWRLNDREPLNRWHYFDGKVMLLGDASHAMLPHLGAGAGQSMEDGWVLGRALSEHLSGSTKRHFASLETTAQLYQDVRLPRAQKTQATSRAAGNTYEMQAPDMLDLGFEECIPLIAKRTAERMKWVWEEDLDAIYERARDGEAQKISEATTKQSVDAGAIPTGQGEAIAAK</sequence>
<dbReference type="SUPFAM" id="SSF54373">
    <property type="entry name" value="FAD-linked reductases, C-terminal domain"/>
    <property type="match status" value="1"/>
</dbReference>
<evidence type="ECO:0000313" key="9">
    <source>
        <dbReference type="EMBL" id="KAK3679206.1"/>
    </source>
</evidence>
<evidence type="ECO:0000256" key="6">
    <source>
        <dbReference type="ARBA" id="ARBA00023033"/>
    </source>
</evidence>
<keyword evidence="6" id="KW-0503">Monooxygenase</keyword>
<comment type="caution">
    <text evidence="9">The sequence shown here is derived from an EMBL/GenBank/DDBJ whole genome shotgun (WGS) entry which is preliminary data.</text>
</comment>
<feature type="region of interest" description="Disordered" evidence="7">
    <location>
        <begin position="430"/>
        <end position="455"/>
    </location>
</feature>
<evidence type="ECO:0000256" key="1">
    <source>
        <dbReference type="ARBA" id="ARBA00001974"/>
    </source>
</evidence>
<dbReference type="InterPro" id="IPR002938">
    <property type="entry name" value="FAD-bd"/>
</dbReference>
<evidence type="ECO:0000256" key="5">
    <source>
        <dbReference type="ARBA" id="ARBA00023002"/>
    </source>
</evidence>
<dbReference type="Pfam" id="PF01494">
    <property type="entry name" value="FAD_binding_3"/>
    <property type="match status" value="1"/>
</dbReference>
<dbReference type="Gene3D" id="3.50.50.60">
    <property type="entry name" value="FAD/NAD(P)-binding domain"/>
    <property type="match status" value="1"/>
</dbReference>
<dbReference type="EMBL" id="JAUTXT010000002">
    <property type="protein sequence ID" value="KAK3679206.1"/>
    <property type="molecule type" value="Genomic_DNA"/>
</dbReference>
<dbReference type="PANTHER" id="PTHR13789:SF318">
    <property type="entry name" value="GERANYLGERANYL DIPHOSPHATE REDUCTASE"/>
    <property type="match status" value="1"/>
</dbReference>
<evidence type="ECO:0000256" key="7">
    <source>
        <dbReference type="SAM" id="MobiDB-lite"/>
    </source>
</evidence>
<dbReference type="PRINTS" id="PR00420">
    <property type="entry name" value="RNGMNOXGNASE"/>
</dbReference>
<protein>
    <recommendedName>
        <fullName evidence="8">FAD-binding domain-containing protein</fullName>
    </recommendedName>
</protein>
<evidence type="ECO:0000256" key="2">
    <source>
        <dbReference type="ARBA" id="ARBA00007992"/>
    </source>
</evidence>
<evidence type="ECO:0000313" key="10">
    <source>
        <dbReference type="Proteomes" id="UP001274830"/>
    </source>
</evidence>
<comment type="cofactor">
    <cofactor evidence="1">
        <name>FAD</name>
        <dbReference type="ChEBI" id="CHEBI:57692"/>
    </cofactor>
</comment>
<dbReference type="PANTHER" id="PTHR13789">
    <property type="entry name" value="MONOOXYGENASE"/>
    <property type="match status" value="1"/>
</dbReference>
<keyword evidence="5" id="KW-0560">Oxidoreductase</keyword>
<evidence type="ECO:0000256" key="4">
    <source>
        <dbReference type="ARBA" id="ARBA00022827"/>
    </source>
</evidence>
<name>A0AAE0WWN7_9PEZI</name>
<dbReference type="InterPro" id="IPR050493">
    <property type="entry name" value="FAD-dep_Monooxygenase_BioMet"/>
</dbReference>
<comment type="similarity">
    <text evidence="2">Belongs to the paxM FAD-dependent monooxygenase family.</text>
</comment>
<proteinExistence type="inferred from homology"/>
<dbReference type="GO" id="GO:0004497">
    <property type="term" value="F:monooxygenase activity"/>
    <property type="evidence" value="ECO:0007669"/>
    <property type="project" value="UniProtKB-KW"/>
</dbReference>
<feature type="domain" description="FAD-binding" evidence="8">
    <location>
        <begin position="11"/>
        <end position="368"/>
    </location>
</feature>
<keyword evidence="10" id="KW-1185">Reference proteome</keyword>
<organism evidence="9 10">
    <name type="scientific">Recurvomyces mirabilis</name>
    <dbReference type="NCBI Taxonomy" id="574656"/>
    <lineage>
        <taxon>Eukaryota</taxon>
        <taxon>Fungi</taxon>
        <taxon>Dikarya</taxon>
        <taxon>Ascomycota</taxon>
        <taxon>Pezizomycotina</taxon>
        <taxon>Dothideomycetes</taxon>
        <taxon>Dothideomycetidae</taxon>
        <taxon>Mycosphaerellales</taxon>
        <taxon>Teratosphaeriaceae</taxon>
        <taxon>Recurvomyces</taxon>
    </lineage>
</organism>
<accession>A0AAE0WWN7</accession>
<dbReference type="GO" id="GO:0071949">
    <property type="term" value="F:FAD binding"/>
    <property type="evidence" value="ECO:0007669"/>
    <property type="project" value="InterPro"/>
</dbReference>
<dbReference type="InterPro" id="IPR036188">
    <property type="entry name" value="FAD/NAD-bd_sf"/>
</dbReference>